<name>A0AAD9L7C7_PAPLA</name>
<protein>
    <submittedName>
        <fullName evidence="2">Uncharacterized protein</fullName>
    </submittedName>
</protein>
<evidence type="ECO:0000313" key="2">
    <source>
        <dbReference type="EMBL" id="KAK1925194.1"/>
    </source>
</evidence>
<accession>A0AAD9L7C7</accession>
<proteinExistence type="predicted"/>
<keyword evidence="3" id="KW-1185">Reference proteome</keyword>
<evidence type="ECO:0000313" key="3">
    <source>
        <dbReference type="Proteomes" id="UP001182556"/>
    </source>
</evidence>
<comment type="caution">
    <text evidence="2">The sequence shown here is derived from an EMBL/GenBank/DDBJ whole genome shotgun (WGS) entry which is preliminary data.</text>
</comment>
<dbReference type="AlphaFoldDB" id="A0AAD9L7C7"/>
<feature type="region of interest" description="Disordered" evidence="1">
    <location>
        <begin position="1"/>
        <end position="80"/>
    </location>
</feature>
<organism evidence="2 3">
    <name type="scientific">Papiliotrema laurentii</name>
    <name type="common">Cryptococcus laurentii</name>
    <dbReference type="NCBI Taxonomy" id="5418"/>
    <lineage>
        <taxon>Eukaryota</taxon>
        <taxon>Fungi</taxon>
        <taxon>Dikarya</taxon>
        <taxon>Basidiomycota</taxon>
        <taxon>Agaricomycotina</taxon>
        <taxon>Tremellomycetes</taxon>
        <taxon>Tremellales</taxon>
        <taxon>Rhynchogastremaceae</taxon>
        <taxon>Papiliotrema</taxon>
    </lineage>
</organism>
<dbReference type="Proteomes" id="UP001182556">
    <property type="component" value="Unassembled WGS sequence"/>
</dbReference>
<feature type="compositionally biased region" description="Polar residues" evidence="1">
    <location>
        <begin position="63"/>
        <end position="79"/>
    </location>
</feature>
<gene>
    <name evidence="2" type="ORF">DB88DRAFT_526159</name>
</gene>
<reference evidence="2" key="1">
    <citation type="submission" date="2023-02" db="EMBL/GenBank/DDBJ databases">
        <title>Identification and recombinant expression of a fungal hydrolase from Papiliotrema laurentii that hydrolyzes apple cutin and clears colloidal polyester polyurethane.</title>
        <authorList>
            <consortium name="DOE Joint Genome Institute"/>
            <person name="Roman V.A."/>
            <person name="Bojanowski C."/>
            <person name="Crable B.R."/>
            <person name="Wagner D.N."/>
            <person name="Hung C.S."/>
            <person name="Nadeau L.J."/>
            <person name="Schratz L."/>
            <person name="Haridas S."/>
            <person name="Pangilinan J."/>
            <person name="Lipzen A."/>
            <person name="Na H."/>
            <person name="Yan M."/>
            <person name="Ng V."/>
            <person name="Grigoriev I.V."/>
            <person name="Spatafora J.W."/>
            <person name="Barlow D."/>
            <person name="Biffinger J."/>
            <person name="Kelley-Loughnane N."/>
            <person name="Varaljay V.A."/>
            <person name="Crookes-Goodson W.J."/>
        </authorList>
    </citation>
    <scope>NUCLEOTIDE SEQUENCE</scope>
    <source>
        <strain evidence="2">5307AH</strain>
    </source>
</reference>
<sequence>MGPKKPSYLPLDLGPDIYRVRMDPNRAPGGPETRGKAQAPTPSDDSLPRTLGAALKGPEAGSASASVGKQPPTAASQWNCDPDEQFCYQESGTEETPKLGTSQAQLTDADVIATIPTREDAQVTCDIQVLIQEPAGTSRSRQPSIGFRTEFNCNKVHIPKEERNAARSELSTTGRVSGKGSKGMMYTDGFYKTRKNILNQFVKQNSRAVLKKIVEQMQVSVASDGEEHTNTTAAADYASHCMKKFSRAVTDMERLYASTWSGDPSRWSLRISASPADGSDKFTLLLPRSASIPDRVDWVSPEDQTPN</sequence>
<dbReference type="EMBL" id="JAODAN010000004">
    <property type="protein sequence ID" value="KAK1925194.1"/>
    <property type="molecule type" value="Genomic_DNA"/>
</dbReference>
<evidence type="ECO:0000256" key="1">
    <source>
        <dbReference type="SAM" id="MobiDB-lite"/>
    </source>
</evidence>